<feature type="domain" description="AIR9-like A9" evidence="2">
    <location>
        <begin position="450"/>
        <end position="528"/>
    </location>
</feature>
<protein>
    <recommendedName>
        <fullName evidence="2">AIR9-like A9 domain-containing protein</fullName>
    </recommendedName>
</protein>
<dbReference type="Pfam" id="PF23197">
    <property type="entry name" value="IG_AIR9"/>
    <property type="match status" value="1"/>
</dbReference>
<proteinExistence type="predicted"/>
<feature type="compositionally biased region" description="Low complexity" evidence="1">
    <location>
        <begin position="1"/>
        <end position="14"/>
    </location>
</feature>
<name>A0ABR2HFD7_9EUKA</name>
<organism evidence="3 4">
    <name type="scientific">Tritrichomonas musculus</name>
    <dbReference type="NCBI Taxonomy" id="1915356"/>
    <lineage>
        <taxon>Eukaryota</taxon>
        <taxon>Metamonada</taxon>
        <taxon>Parabasalia</taxon>
        <taxon>Tritrichomonadida</taxon>
        <taxon>Tritrichomonadidae</taxon>
        <taxon>Tritrichomonas</taxon>
    </lineage>
</organism>
<sequence length="1322" mass="147747">MEKSPRTPNRTPNRTPKRGSNIQSITPKKTSLNLYDHTTASNTEDQPNTLSDKSLRNVRVLRLQQTNFINFQGLRNFPNIRAIEMSDNQPNFSIISFLVALRSLNLKNIKGQEVTNEDIINSFNYSGLVTFALRQGMNPELNSDPEASLQEALDFLDKEYKVGNHDQFYTIKEENGQSTVTINLKGEYFSWYYLDEEFNWKLLNNNNTTITNPLNYPIKCEIKNAVIKNKENNTKATKSFSLYVPEFDKKYHVYAELSGEVAESRLITVKAPLTADIEWSHLDDNSVINSGTLVLPLTPDDVGRVIACDVTPGEGLPKTRLLTTPVKAGEFRFRSLRLQGELVEKDEIEFEVSTKGTRAKFVGIRILRSAHHGDWEHIDFISAESMVTRTDDGTPGSPKKGEIERRLMYKLTVYDIGCVIRAVCITEGGGPPLMLTSNERVQPSAPIFKNPNIFGSITVGMPLFAVAQYEGGLQGNCRYEWSIGGQNINGSGATSIPVIVPSKSDVGKTVACRMTPIRNDGSIGQVVEASLETPVKDDGKSMRECFLEYKKRTKSGRLQMSFVEEKPANSQRLFVIREGETVIISQACDWAVVTQSGIKAAGHSKMFTADADSIKGIVVVFTDQFFAIAGLIEASPPTASEVSIICEKNSSFITVDYRYTGGFEGRSIIQWNRTDGNKEQVVGFGRSVHIGTADKGSYYRAIVTPQSLDGKCGTPASSEPYLIGPDSIAKEEMPHIRILEIPGDLQQDFEIRVTTSSQRDKELLSSANEDDENEPYYIIVSEPLTNRHKVVWLCKGKQVYEGSSFTPNGKFGGKDLSIQIRDRLRETVLCESPLPEVQALYATVSDIVIKITPTDESHQQVTIERKFHGGKEGKSEIVWKIFDKDDLTEPVTSMTTNDLSIPTDESVEGFFIGVDYYAKSTTQREFSEPVSSELKQIPIRHPFLTITDAKITPNKDVTELICTIKTEGEGKVTYEWVHTDNDENPKKEIIEDPTGETTNRHVITEKDFEFPICCHLRTYRKDGKFSSEVLTFLNTDFRSLFSVNVQKAVIRPKVRSSTDNQIIIGQEIEVEVLEYTGIPFNEMYVTWQRYEGPTTTTTTTLSTPSKAQSPTVKSSANKVSSSKYSTGKSKKKNQNENENQTAENNNANDNEDENNWKIVSNEKTYITSSADSGKKIRAVFDLSATHDMIDGIVYSDKFTTPPVVITKNNPTIIRIASALFRTKKAIFDAKLPMGEKVTIILENGLFLMKGGSSVLLRAQYAAVHVEIIEGTTDTISLKARHGYNTELTFGEKKMSGGTRFSAPQARELFIETLNLFKQQNDK</sequence>
<keyword evidence="4" id="KW-1185">Reference proteome</keyword>
<evidence type="ECO:0000256" key="1">
    <source>
        <dbReference type="SAM" id="MobiDB-lite"/>
    </source>
</evidence>
<dbReference type="EMBL" id="JAPFFF010000029">
    <property type="protein sequence ID" value="KAK8846098.1"/>
    <property type="molecule type" value="Genomic_DNA"/>
</dbReference>
<feature type="region of interest" description="Disordered" evidence="1">
    <location>
        <begin position="1094"/>
        <end position="1155"/>
    </location>
</feature>
<dbReference type="InterPro" id="IPR056284">
    <property type="entry name" value="AIR9-like_A9"/>
</dbReference>
<feature type="compositionally biased region" description="Low complexity" evidence="1">
    <location>
        <begin position="1113"/>
        <end position="1127"/>
    </location>
</feature>
<gene>
    <name evidence="3" type="ORF">M9Y10_020100</name>
</gene>
<comment type="caution">
    <text evidence="3">The sequence shown here is derived from an EMBL/GenBank/DDBJ whole genome shotgun (WGS) entry which is preliminary data.</text>
</comment>
<feature type="compositionally biased region" description="Polar residues" evidence="1">
    <location>
        <begin position="1101"/>
        <end position="1112"/>
    </location>
</feature>
<reference evidence="3 4" key="1">
    <citation type="submission" date="2024-04" db="EMBL/GenBank/DDBJ databases">
        <title>Tritrichomonas musculus Genome.</title>
        <authorList>
            <person name="Alves-Ferreira E."/>
            <person name="Grigg M."/>
            <person name="Lorenzi H."/>
            <person name="Galac M."/>
        </authorList>
    </citation>
    <scope>NUCLEOTIDE SEQUENCE [LARGE SCALE GENOMIC DNA]</scope>
    <source>
        <strain evidence="3 4">EAF2021</strain>
    </source>
</reference>
<feature type="compositionally biased region" description="Low complexity" evidence="1">
    <location>
        <begin position="1136"/>
        <end position="1148"/>
    </location>
</feature>
<dbReference type="Proteomes" id="UP001470230">
    <property type="component" value="Unassembled WGS sequence"/>
</dbReference>
<feature type="compositionally biased region" description="Polar residues" evidence="1">
    <location>
        <begin position="18"/>
        <end position="32"/>
    </location>
</feature>
<feature type="region of interest" description="Disordered" evidence="1">
    <location>
        <begin position="1"/>
        <end position="32"/>
    </location>
</feature>
<evidence type="ECO:0000313" key="4">
    <source>
        <dbReference type="Proteomes" id="UP001470230"/>
    </source>
</evidence>
<accession>A0ABR2HFD7</accession>
<evidence type="ECO:0000259" key="2">
    <source>
        <dbReference type="Pfam" id="PF23197"/>
    </source>
</evidence>
<evidence type="ECO:0000313" key="3">
    <source>
        <dbReference type="EMBL" id="KAK8846098.1"/>
    </source>
</evidence>